<sequence>MASIRRTLSPYNGRHPPTLCQRGLAHRHRASPYSPSQQAFSRTPMSFPRPISTRPRAAFHDPPLGRSPPSSPAGPSEVVLQVFLVFPRRIRVGSIPFGHFDNLRPNDLAVEVNHPHANARFDEPVDLPLSREGSDLGLAAERLGRSDLGKSFDFAPRKQLIVVTPTYNRAMQGYFLNRGRADDDNVYTLELFDHLREIRHFGTWPVAMLAQSKNKAILEGPVCNGTQVIGWNTNEKSKRLRRFHVGHVGVCFQQHNLVEAIETRASSITSNTTTRHGEGGVSETTFIEQVVADESQMEGVPFGCSKIMNWHLHLDARKISYPKGVVIH</sequence>
<organism evidence="1 2">
    <name type="scientific">Melastoma candidum</name>
    <dbReference type="NCBI Taxonomy" id="119954"/>
    <lineage>
        <taxon>Eukaryota</taxon>
        <taxon>Viridiplantae</taxon>
        <taxon>Streptophyta</taxon>
        <taxon>Embryophyta</taxon>
        <taxon>Tracheophyta</taxon>
        <taxon>Spermatophyta</taxon>
        <taxon>Magnoliopsida</taxon>
        <taxon>eudicotyledons</taxon>
        <taxon>Gunneridae</taxon>
        <taxon>Pentapetalae</taxon>
        <taxon>rosids</taxon>
        <taxon>malvids</taxon>
        <taxon>Myrtales</taxon>
        <taxon>Melastomataceae</taxon>
        <taxon>Melastomatoideae</taxon>
        <taxon>Melastomateae</taxon>
        <taxon>Melastoma</taxon>
    </lineage>
</organism>
<evidence type="ECO:0000313" key="2">
    <source>
        <dbReference type="Proteomes" id="UP001057402"/>
    </source>
</evidence>
<proteinExistence type="predicted"/>
<name>A0ACB9SF38_9MYRT</name>
<protein>
    <submittedName>
        <fullName evidence="1">Uncharacterized protein</fullName>
    </submittedName>
</protein>
<keyword evidence="2" id="KW-1185">Reference proteome</keyword>
<dbReference type="EMBL" id="CM042880">
    <property type="protein sequence ID" value="KAI4388671.1"/>
    <property type="molecule type" value="Genomic_DNA"/>
</dbReference>
<evidence type="ECO:0000313" key="1">
    <source>
        <dbReference type="EMBL" id="KAI4388671.1"/>
    </source>
</evidence>
<dbReference type="Proteomes" id="UP001057402">
    <property type="component" value="Chromosome 1"/>
</dbReference>
<gene>
    <name evidence="1" type="ORF">MLD38_000979</name>
</gene>
<accession>A0ACB9SF38</accession>
<reference evidence="2" key="1">
    <citation type="journal article" date="2023" name="Front. Plant Sci.">
        <title>Chromosomal-level genome assembly of Melastoma candidum provides insights into trichome evolution.</title>
        <authorList>
            <person name="Zhong Y."/>
            <person name="Wu W."/>
            <person name="Sun C."/>
            <person name="Zou P."/>
            <person name="Liu Y."/>
            <person name="Dai S."/>
            <person name="Zhou R."/>
        </authorList>
    </citation>
    <scope>NUCLEOTIDE SEQUENCE [LARGE SCALE GENOMIC DNA]</scope>
</reference>
<comment type="caution">
    <text evidence="1">The sequence shown here is derived from an EMBL/GenBank/DDBJ whole genome shotgun (WGS) entry which is preliminary data.</text>
</comment>